<comment type="subcellular location">
    <subcellularLocation>
        <location evidence="2">Golgi apparatus membrane</location>
        <topology evidence="2">Single-pass type II membrane protein</topology>
    </subcellularLocation>
</comment>
<evidence type="ECO:0000256" key="8">
    <source>
        <dbReference type="ARBA" id="ARBA00022968"/>
    </source>
</evidence>
<dbReference type="GO" id="GO:1901137">
    <property type="term" value="P:carbohydrate derivative biosynthetic process"/>
    <property type="evidence" value="ECO:0007669"/>
    <property type="project" value="UniProtKB-ARBA"/>
</dbReference>
<evidence type="ECO:0000256" key="2">
    <source>
        <dbReference type="ARBA" id="ARBA00004323"/>
    </source>
</evidence>
<dbReference type="InterPro" id="IPR002659">
    <property type="entry name" value="Glyco_trans_31"/>
</dbReference>
<keyword evidence="7 13" id="KW-0812">Transmembrane</keyword>
<evidence type="ECO:0000259" key="14">
    <source>
        <dbReference type="PROSITE" id="PS51304"/>
    </source>
</evidence>
<evidence type="ECO:0000313" key="15">
    <source>
        <dbReference type="EMBL" id="KAK7827680.1"/>
    </source>
</evidence>
<evidence type="ECO:0000256" key="5">
    <source>
        <dbReference type="ARBA" id="ARBA00022676"/>
    </source>
</evidence>
<dbReference type="InterPro" id="IPR001079">
    <property type="entry name" value="Galectin_CRD"/>
</dbReference>
<feature type="transmembrane region" description="Helical" evidence="13">
    <location>
        <begin position="20"/>
        <end position="40"/>
    </location>
</feature>
<accession>A0AAW0JMF7</accession>
<dbReference type="EMBL" id="PKMF04000517">
    <property type="protein sequence ID" value="KAK7827680.1"/>
    <property type="molecule type" value="Genomic_DNA"/>
</dbReference>
<keyword evidence="6" id="KW-0808">Transferase</keyword>
<gene>
    <name evidence="15" type="primary">GALT5</name>
    <name evidence="15" type="ORF">CFP56_030907</name>
</gene>
<keyword evidence="11 13" id="KW-0472">Membrane</keyword>
<evidence type="ECO:0000256" key="6">
    <source>
        <dbReference type="ARBA" id="ARBA00022679"/>
    </source>
</evidence>
<dbReference type="SUPFAM" id="SSF49899">
    <property type="entry name" value="Concanavalin A-like lectins/glucanases"/>
    <property type="match status" value="1"/>
</dbReference>
<keyword evidence="9 13" id="KW-1133">Transmembrane helix</keyword>
<evidence type="ECO:0000256" key="7">
    <source>
        <dbReference type="ARBA" id="ARBA00022692"/>
    </source>
</evidence>
<evidence type="ECO:0000256" key="12">
    <source>
        <dbReference type="ARBA" id="ARBA00023211"/>
    </source>
</evidence>
<dbReference type="PANTHER" id="PTHR11214">
    <property type="entry name" value="BETA-1,3-N-ACETYLGLUCOSAMINYLTRANSFERASE"/>
    <property type="match status" value="1"/>
</dbReference>
<dbReference type="PANTHER" id="PTHR11214:SF286">
    <property type="entry name" value="HYDROXYPROLINE O-GALACTOSYLTRANSFERASE GALT4"/>
    <property type="match status" value="1"/>
</dbReference>
<dbReference type="Proteomes" id="UP000237347">
    <property type="component" value="Unassembled WGS sequence"/>
</dbReference>
<evidence type="ECO:0000313" key="16">
    <source>
        <dbReference type="Proteomes" id="UP000237347"/>
    </source>
</evidence>
<dbReference type="GO" id="GO:1990714">
    <property type="term" value="F:hydroxyproline O-galactosyltransferase activity"/>
    <property type="evidence" value="ECO:0007669"/>
    <property type="project" value="TreeGrafter"/>
</dbReference>
<comment type="caution">
    <text evidence="15">The sequence shown here is derived from an EMBL/GenBank/DDBJ whole genome shotgun (WGS) entry which is preliminary data.</text>
</comment>
<dbReference type="PROSITE" id="PS51304">
    <property type="entry name" value="GALECTIN"/>
    <property type="match status" value="1"/>
</dbReference>
<keyword evidence="8" id="KW-0735">Signal-anchor</keyword>
<comment type="similarity">
    <text evidence="4">Belongs to the glycosyltransferase 31 family.</text>
</comment>
<evidence type="ECO:0000256" key="13">
    <source>
        <dbReference type="SAM" id="Phobius"/>
    </source>
</evidence>
<reference evidence="15 16" key="1">
    <citation type="journal article" date="2018" name="Sci. Data">
        <title>The draft genome sequence of cork oak.</title>
        <authorList>
            <person name="Ramos A.M."/>
            <person name="Usie A."/>
            <person name="Barbosa P."/>
            <person name="Barros P.M."/>
            <person name="Capote T."/>
            <person name="Chaves I."/>
            <person name="Simoes F."/>
            <person name="Abreu I."/>
            <person name="Carrasquinho I."/>
            <person name="Faro C."/>
            <person name="Guimaraes J.B."/>
            <person name="Mendonca D."/>
            <person name="Nobrega F."/>
            <person name="Rodrigues L."/>
            <person name="Saibo N.J.M."/>
            <person name="Varela M.C."/>
            <person name="Egas C."/>
            <person name="Matos J."/>
            <person name="Miguel C.M."/>
            <person name="Oliveira M.M."/>
            <person name="Ricardo C.P."/>
            <person name="Goncalves S."/>
        </authorList>
    </citation>
    <scope>NUCLEOTIDE SEQUENCE [LARGE SCALE GENOMIC DNA]</scope>
    <source>
        <strain evidence="16">cv. HL8</strain>
    </source>
</reference>
<comment type="cofactor">
    <cofactor evidence="1">
        <name>Mn(2+)</name>
        <dbReference type="ChEBI" id="CHEBI:29035"/>
    </cofactor>
</comment>
<dbReference type="AlphaFoldDB" id="A0AAW0JMF7"/>
<sequence length="618" mass="70332">MKRAKLETLVSPSRLRLLQLLMGIVFLCVLVMTIEIPLVFRTESGSDDGAFGFLLPGDEPGGSYLYRKPKQQMQEYKRISGLVFNESLFDAKKDEFSELYKSAKQAWVIGKKLWDEMESKKTELIPKNGPENRSETCPNSISLSVGEFRNRVLELPCGLTLWSHITVVGTPSPLGFVRFSLHLRNLYTNMVKVDGQVKCEKWIRDDDNHSEESKASWWLNRLIGRTKQVSIDWPYPFAEGKLFVLTISAGLEGYHINVDGRHVTSFPYRTGFVLEDATGLSVNGDVDVHSVFAASLPTSHPSFTTQMHLEMFTKWKAPPLPYGHVELFIGILSAGNHFAERMAVRKSWMQHKSIKSSHVVARFFVAMHGRKEVNRELKKESEYFGDIVMVPYMDNYDLVVLKTIAICEYGVRTVAAKYIMKCDDDTFVRVDAVIKEVRKVDEDRSLYVGNMNYHHKPLRHGKWAVTYEEWPEEDYPTYANGPVVQDGRCEHGNVGGAVQQFKTCAVCAQLEILPIWVHRGLLHCTLPISKTDDMHVGQIAISRKTPVLQHEMTMKQDSVHHTNFAVIVYLCKYSSQVKSSGDIHDPFPNSFIISPFSSFCSPFIPLYVGRYERNNVAI</sequence>
<organism evidence="15 16">
    <name type="scientific">Quercus suber</name>
    <name type="common">Cork oak</name>
    <dbReference type="NCBI Taxonomy" id="58331"/>
    <lineage>
        <taxon>Eukaryota</taxon>
        <taxon>Viridiplantae</taxon>
        <taxon>Streptophyta</taxon>
        <taxon>Embryophyta</taxon>
        <taxon>Tracheophyta</taxon>
        <taxon>Spermatophyta</taxon>
        <taxon>Magnoliopsida</taxon>
        <taxon>eudicotyledons</taxon>
        <taxon>Gunneridae</taxon>
        <taxon>Pentapetalae</taxon>
        <taxon>rosids</taxon>
        <taxon>fabids</taxon>
        <taxon>Fagales</taxon>
        <taxon>Fagaceae</taxon>
        <taxon>Quercus</taxon>
    </lineage>
</organism>
<dbReference type="Gene3D" id="2.60.120.200">
    <property type="match status" value="1"/>
</dbReference>
<protein>
    <submittedName>
        <fullName evidence="15">Hydroxyproline o-galactosyltransferase galt5</fullName>
    </submittedName>
</protein>
<dbReference type="Pfam" id="PF01762">
    <property type="entry name" value="Galactosyl_T"/>
    <property type="match status" value="1"/>
</dbReference>
<dbReference type="Pfam" id="PF00337">
    <property type="entry name" value="Gal-bind_lectin"/>
    <property type="match status" value="1"/>
</dbReference>
<dbReference type="GO" id="GO:0000139">
    <property type="term" value="C:Golgi membrane"/>
    <property type="evidence" value="ECO:0007669"/>
    <property type="project" value="UniProtKB-SubCell"/>
</dbReference>
<dbReference type="SMART" id="SM00908">
    <property type="entry name" value="Gal-bind_lectin"/>
    <property type="match status" value="1"/>
</dbReference>
<evidence type="ECO:0000256" key="4">
    <source>
        <dbReference type="ARBA" id="ARBA00008661"/>
    </source>
</evidence>
<dbReference type="Gene3D" id="3.90.550.50">
    <property type="match status" value="1"/>
</dbReference>
<dbReference type="InterPro" id="IPR013320">
    <property type="entry name" value="ConA-like_dom_sf"/>
</dbReference>
<evidence type="ECO:0000256" key="11">
    <source>
        <dbReference type="ARBA" id="ARBA00023136"/>
    </source>
</evidence>
<evidence type="ECO:0000256" key="9">
    <source>
        <dbReference type="ARBA" id="ARBA00022989"/>
    </source>
</evidence>
<comment type="pathway">
    <text evidence="3">Protein modification; protein glycosylation.</text>
</comment>
<keyword evidence="5" id="KW-0328">Glycosyltransferase</keyword>
<name>A0AAW0JMF7_QUESU</name>
<keyword evidence="16" id="KW-1185">Reference proteome</keyword>
<keyword evidence="10" id="KW-0333">Golgi apparatus</keyword>
<keyword evidence="12" id="KW-0464">Manganese</keyword>
<proteinExistence type="inferred from homology"/>
<evidence type="ECO:0000256" key="10">
    <source>
        <dbReference type="ARBA" id="ARBA00023034"/>
    </source>
</evidence>
<dbReference type="GO" id="GO:0030246">
    <property type="term" value="F:carbohydrate binding"/>
    <property type="evidence" value="ECO:0007669"/>
    <property type="project" value="InterPro"/>
</dbReference>
<feature type="domain" description="Galectin" evidence="14">
    <location>
        <begin position="151"/>
        <end position="294"/>
    </location>
</feature>
<evidence type="ECO:0000256" key="1">
    <source>
        <dbReference type="ARBA" id="ARBA00001936"/>
    </source>
</evidence>
<dbReference type="FunFam" id="2.60.120.200:FF:000071">
    <property type="entry name" value="Hydroxyproline O-galactosyltransferase GALT2"/>
    <property type="match status" value="1"/>
</dbReference>
<evidence type="ECO:0000256" key="3">
    <source>
        <dbReference type="ARBA" id="ARBA00004922"/>
    </source>
</evidence>